<evidence type="ECO:0000256" key="1">
    <source>
        <dbReference type="ARBA" id="ARBA00001971"/>
    </source>
</evidence>
<dbReference type="PRINTS" id="PR00385">
    <property type="entry name" value="P450"/>
</dbReference>
<name>A0A9X3I5Y9_9ACTN</name>
<dbReference type="Pfam" id="PF00067">
    <property type="entry name" value="p450"/>
    <property type="match status" value="1"/>
</dbReference>
<dbReference type="GO" id="GO:0016705">
    <property type="term" value="F:oxidoreductase activity, acting on paired donors, with incorporation or reduction of molecular oxygen"/>
    <property type="evidence" value="ECO:0007669"/>
    <property type="project" value="InterPro"/>
</dbReference>
<dbReference type="InterPro" id="IPR017972">
    <property type="entry name" value="Cyt_P450_CS"/>
</dbReference>
<evidence type="ECO:0000313" key="5">
    <source>
        <dbReference type="EMBL" id="MCX2966267.1"/>
    </source>
</evidence>
<dbReference type="InterPro" id="IPR036396">
    <property type="entry name" value="Cyt_P450_sf"/>
</dbReference>
<dbReference type="PANTHER" id="PTHR24305:SF166">
    <property type="entry name" value="CYTOCHROME P450 12A4, MITOCHONDRIAL-RELATED"/>
    <property type="match status" value="1"/>
</dbReference>
<comment type="cofactor">
    <cofactor evidence="1 3">
        <name>heme</name>
        <dbReference type="ChEBI" id="CHEBI:30413"/>
    </cofactor>
</comment>
<dbReference type="PROSITE" id="PS00086">
    <property type="entry name" value="CYTOCHROME_P450"/>
    <property type="match status" value="1"/>
</dbReference>
<dbReference type="GO" id="GO:0004497">
    <property type="term" value="F:monooxygenase activity"/>
    <property type="evidence" value="ECO:0007669"/>
    <property type="project" value="UniProtKB-KW"/>
</dbReference>
<organism evidence="5 6">
    <name type="scientific">Gordonia aquimaris</name>
    <dbReference type="NCBI Taxonomy" id="2984863"/>
    <lineage>
        <taxon>Bacteria</taxon>
        <taxon>Bacillati</taxon>
        <taxon>Actinomycetota</taxon>
        <taxon>Actinomycetes</taxon>
        <taxon>Mycobacteriales</taxon>
        <taxon>Gordoniaceae</taxon>
        <taxon>Gordonia</taxon>
    </lineage>
</organism>
<dbReference type="Proteomes" id="UP001143347">
    <property type="component" value="Unassembled WGS sequence"/>
</dbReference>
<evidence type="ECO:0000256" key="4">
    <source>
        <dbReference type="RuleBase" id="RU000461"/>
    </source>
</evidence>
<protein>
    <submittedName>
        <fullName evidence="5">Cytochrome P450</fullName>
    </submittedName>
</protein>
<proteinExistence type="inferred from homology"/>
<keyword evidence="3 4" id="KW-0479">Metal-binding</keyword>
<reference evidence="5" key="1">
    <citation type="submission" date="2022-10" db="EMBL/GenBank/DDBJ databases">
        <title>WGS of marine actinomycetes from Thailand.</title>
        <authorList>
            <person name="Thawai C."/>
        </authorList>
    </citation>
    <scope>NUCLEOTIDE SEQUENCE</scope>
    <source>
        <strain evidence="5">SW21</strain>
    </source>
</reference>
<dbReference type="Gene3D" id="1.10.630.10">
    <property type="entry name" value="Cytochrome P450"/>
    <property type="match status" value="1"/>
</dbReference>
<dbReference type="SUPFAM" id="SSF48264">
    <property type="entry name" value="Cytochrome P450"/>
    <property type="match status" value="1"/>
</dbReference>
<dbReference type="AlphaFoldDB" id="A0A9X3I5Y9"/>
<dbReference type="PANTHER" id="PTHR24305">
    <property type="entry name" value="CYTOCHROME P450"/>
    <property type="match status" value="1"/>
</dbReference>
<keyword evidence="6" id="KW-1185">Reference proteome</keyword>
<dbReference type="InterPro" id="IPR050121">
    <property type="entry name" value="Cytochrome_P450_monoxygenase"/>
</dbReference>
<dbReference type="GO" id="GO:0005506">
    <property type="term" value="F:iron ion binding"/>
    <property type="evidence" value="ECO:0007669"/>
    <property type="project" value="InterPro"/>
</dbReference>
<dbReference type="InterPro" id="IPR002401">
    <property type="entry name" value="Cyt_P450_E_grp-I"/>
</dbReference>
<dbReference type="EMBL" id="JAPKFM010000024">
    <property type="protein sequence ID" value="MCX2966267.1"/>
    <property type="molecule type" value="Genomic_DNA"/>
</dbReference>
<dbReference type="InterPro" id="IPR001128">
    <property type="entry name" value="Cyt_P450"/>
</dbReference>
<keyword evidence="4" id="KW-0503">Monooxygenase</keyword>
<comment type="caution">
    <text evidence="5">The sequence shown here is derived from an EMBL/GenBank/DDBJ whole genome shotgun (WGS) entry which is preliminary data.</text>
</comment>
<feature type="binding site" description="axial binding residue" evidence="3">
    <location>
        <position position="393"/>
    </location>
    <ligand>
        <name>heme</name>
        <dbReference type="ChEBI" id="CHEBI:30413"/>
    </ligand>
    <ligandPart>
        <name>Fe</name>
        <dbReference type="ChEBI" id="CHEBI:18248"/>
    </ligandPart>
</feature>
<accession>A0A9X3I5Y9</accession>
<evidence type="ECO:0000313" key="6">
    <source>
        <dbReference type="Proteomes" id="UP001143347"/>
    </source>
</evidence>
<dbReference type="RefSeq" id="WP_266063176.1">
    <property type="nucleotide sequence ID" value="NZ_JAPKFM010000024.1"/>
</dbReference>
<keyword evidence="3 4" id="KW-0349">Heme</keyword>
<dbReference type="GO" id="GO:0020037">
    <property type="term" value="F:heme binding"/>
    <property type="evidence" value="ECO:0007669"/>
    <property type="project" value="InterPro"/>
</dbReference>
<keyword evidence="4" id="KW-0560">Oxidoreductase</keyword>
<comment type="similarity">
    <text evidence="2 4">Belongs to the cytochrome P450 family.</text>
</comment>
<evidence type="ECO:0000256" key="3">
    <source>
        <dbReference type="PIRSR" id="PIRSR602401-1"/>
    </source>
</evidence>
<sequence length="444" mass="49469">MTDQAIPHPPWRIPFIGDVIGIDSLRPNQKTLEQFKRLGPIYRRSIIGAGDLTFVGSSALASQTLDEARWERFAGRPIKRLRDIAGDGLFTADNDSAEWQTGHEVLASGFTQEAMRRYHDDMLATSEELTKALGEDHPHQSSVETITNRAALDVIGKCGFGFPFWESDLSDQFADALKGALAFTQSASIPVVGAGIERKKRAQFDRDVAVLHQIITDVMDRRRRGAADSPRDLLEVMMESKQLSDRAIRDQIITFLIAGHETTGNLLAFALFYLARDSELVEALRSEREESCSDGAILSYDDVARLKITRAVVSETLRLWPTAPGFFRAARETTEVGGVRFEPGEWVFLLMLSIHRDEEVWGPTASQFEHKRFLSKTPRDAVYRPFGAGPRACIGRQFALHEATLLLANLASAFNMAPADNTLTPAVDENLTLRPRVAIEFTPR</sequence>
<keyword evidence="3 4" id="KW-0408">Iron</keyword>
<evidence type="ECO:0000256" key="2">
    <source>
        <dbReference type="ARBA" id="ARBA00010617"/>
    </source>
</evidence>
<gene>
    <name evidence="5" type="ORF">OSB52_19475</name>
</gene>
<dbReference type="PRINTS" id="PR00463">
    <property type="entry name" value="EP450I"/>
</dbReference>